<dbReference type="OrthoDB" id="3692150at2"/>
<dbReference type="Gene3D" id="3.40.630.30">
    <property type="match status" value="1"/>
</dbReference>
<dbReference type="RefSeq" id="WP_122190986.1">
    <property type="nucleotide sequence ID" value="NZ_RFFH01000016.1"/>
</dbReference>
<accession>A0A3M2KTZ4</accession>
<feature type="region of interest" description="Disordered" evidence="1">
    <location>
        <begin position="205"/>
        <end position="224"/>
    </location>
</feature>
<evidence type="ECO:0000313" key="4">
    <source>
        <dbReference type="Proteomes" id="UP000279275"/>
    </source>
</evidence>
<keyword evidence="3" id="KW-0808">Transferase</keyword>
<evidence type="ECO:0000256" key="1">
    <source>
        <dbReference type="SAM" id="MobiDB-lite"/>
    </source>
</evidence>
<dbReference type="InterPro" id="IPR000182">
    <property type="entry name" value="GNAT_dom"/>
</dbReference>
<sequence length="224" mass="24785">MTALRPHLTPAPVVVDLPAAAMRSRLPDALSVYVAAMAYPRGTEHHRAPMWSEHTTRPGWQAVAAVLPDEHGRVDLATAPLVAIAYGYHGAPQQWWHQQVHTGMRRCGWSERAARELLSDYFELTELHVHPSAQGRGLGEVLLGRLLAERPERSVLLSTPEVPRESNRAWKLYRRRGFTDVVRHFVFAGDTRAFAVLGRTLPMPAEPSGYGLGGPRAPESGSPQ</sequence>
<keyword evidence="4" id="KW-1185">Reference proteome</keyword>
<name>A0A3M2KTZ4_9NOCA</name>
<proteinExistence type="predicted"/>
<gene>
    <name evidence="3" type="ORF">EBN03_27200</name>
</gene>
<dbReference type="AlphaFoldDB" id="A0A3M2KTZ4"/>
<evidence type="ECO:0000259" key="2">
    <source>
        <dbReference type="Pfam" id="PF13508"/>
    </source>
</evidence>
<dbReference type="InterPro" id="IPR016181">
    <property type="entry name" value="Acyl_CoA_acyltransferase"/>
</dbReference>
<organism evidence="3 4">
    <name type="scientific">Nocardia stercoris</name>
    <dbReference type="NCBI Taxonomy" id="2483361"/>
    <lineage>
        <taxon>Bacteria</taxon>
        <taxon>Bacillati</taxon>
        <taxon>Actinomycetota</taxon>
        <taxon>Actinomycetes</taxon>
        <taxon>Mycobacteriales</taxon>
        <taxon>Nocardiaceae</taxon>
        <taxon>Nocardia</taxon>
    </lineage>
</organism>
<dbReference type="Proteomes" id="UP000279275">
    <property type="component" value="Unassembled WGS sequence"/>
</dbReference>
<dbReference type="SUPFAM" id="SSF55729">
    <property type="entry name" value="Acyl-CoA N-acyltransferases (Nat)"/>
    <property type="match status" value="1"/>
</dbReference>
<protein>
    <submittedName>
        <fullName evidence="3">N-acetyltransferase</fullName>
    </submittedName>
</protein>
<reference evidence="3 4" key="1">
    <citation type="submission" date="2018-10" db="EMBL/GenBank/DDBJ databases">
        <title>Isolation from cow dung.</title>
        <authorList>
            <person name="Ling L."/>
        </authorList>
    </citation>
    <scope>NUCLEOTIDE SEQUENCE [LARGE SCALE GENOMIC DNA]</scope>
    <source>
        <strain evidence="3 4">NEAU-LL90</strain>
    </source>
</reference>
<dbReference type="EMBL" id="RFFH01000016">
    <property type="protein sequence ID" value="RMI29117.1"/>
    <property type="molecule type" value="Genomic_DNA"/>
</dbReference>
<dbReference type="Pfam" id="PF13508">
    <property type="entry name" value="Acetyltransf_7"/>
    <property type="match status" value="1"/>
</dbReference>
<dbReference type="CDD" id="cd04301">
    <property type="entry name" value="NAT_SF"/>
    <property type="match status" value="1"/>
</dbReference>
<feature type="domain" description="N-acetyltransferase" evidence="2">
    <location>
        <begin position="121"/>
        <end position="179"/>
    </location>
</feature>
<comment type="caution">
    <text evidence="3">The sequence shown here is derived from an EMBL/GenBank/DDBJ whole genome shotgun (WGS) entry which is preliminary data.</text>
</comment>
<dbReference type="GO" id="GO:0016747">
    <property type="term" value="F:acyltransferase activity, transferring groups other than amino-acyl groups"/>
    <property type="evidence" value="ECO:0007669"/>
    <property type="project" value="InterPro"/>
</dbReference>
<evidence type="ECO:0000313" key="3">
    <source>
        <dbReference type="EMBL" id="RMI29117.1"/>
    </source>
</evidence>